<dbReference type="AlphaFoldDB" id="A0A914MSJ0"/>
<name>A0A914MSJ0_MELIC</name>
<evidence type="ECO:0000313" key="3">
    <source>
        <dbReference type="WBParaSite" id="Minc3s02563g30653"/>
    </source>
</evidence>
<protein>
    <submittedName>
        <fullName evidence="3">Uncharacterized protein</fullName>
    </submittedName>
</protein>
<organism evidence="2 3">
    <name type="scientific">Meloidogyne incognita</name>
    <name type="common">Southern root-knot nematode worm</name>
    <name type="synonym">Oxyuris incognita</name>
    <dbReference type="NCBI Taxonomy" id="6306"/>
    <lineage>
        <taxon>Eukaryota</taxon>
        <taxon>Metazoa</taxon>
        <taxon>Ecdysozoa</taxon>
        <taxon>Nematoda</taxon>
        <taxon>Chromadorea</taxon>
        <taxon>Rhabditida</taxon>
        <taxon>Tylenchina</taxon>
        <taxon>Tylenchomorpha</taxon>
        <taxon>Tylenchoidea</taxon>
        <taxon>Meloidogynidae</taxon>
        <taxon>Meloidogyninae</taxon>
        <taxon>Meloidogyne</taxon>
        <taxon>Meloidogyne incognita group</taxon>
    </lineage>
</organism>
<accession>A0A914MSJ0</accession>
<feature type="transmembrane region" description="Helical" evidence="1">
    <location>
        <begin position="67"/>
        <end position="90"/>
    </location>
</feature>
<reference evidence="3" key="1">
    <citation type="submission" date="2022-11" db="UniProtKB">
        <authorList>
            <consortium name="WormBaseParasite"/>
        </authorList>
    </citation>
    <scope>IDENTIFICATION</scope>
</reference>
<keyword evidence="1" id="KW-0472">Membrane</keyword>
<evidence type="ECO:0000256" key="1">
    <source>
        <dbReference type="SAM" id="Phobius"/>
    </source>
</evidence>
<keyword evidence="2" id="KW-1185">Reference proteome</keyword>
<keyword evidence="1" id="KW-0812">Transmembrane</keyword>
<keyword evidence="1" id="KW-1133">Transmembrane helix</keyword>
<sequence>MKRSSGTRGLKPQIFLKRTFSKTAVNSAPLWNVLPSFIANLRAANSESKRFSISITAFSQELFTIKFVAKVIFASVTAIAVSSIIFAWSLPVRMFPIALQSDCLSIPSIVVANGSRHVIAAIPAVIARII</sequence>
<proteinExistence type="predicted"/>
<dbReference type="WBParaSite" id="Minc3s02563g30653">
    <property type="protein sequence ID" value="Minc3s02563g30653"/>
    <property type="gene ID" value="Minc3s02563g30653"/>
</dbReference>
<evidence type="ECO:0000313" key="2">
    <source>
        <dbReference type="Proteomes" id="UP000887563"/>
    </source>
</evidence>
<dbReference type="Proteomes" id="UP000887563">
    <property type="component" value="Unplaced"/>
</dbReference>